<evidence type="ECO:0000313" key="2">
    <source>
        <dbReference type="Proteomes" id="UP000308600"/>
    </source>
</evidence>
<gene>
    <name evidence="1" type="ORF">BDN72DRAFT_333847</name>
</gene>
<dbReference type="Proteomes" id="UP000308600">
    <property type="component" value="Unassembled WGS sequence"/>
</dbReference>
<accession>A0ACD3B3E2</accession>
<protein>
    <submittedName>
        <fullName evidence="1">Uncharacterized protein</fullName>
    </submittedName>
</protein>
<keyword evidence="2" id="KW-1185">Reference proteome</keyword>
<sequence length="246" mass="28160">MYRPEAILSEEEKKRFVHVGQPPAGVDGKGHTERRVIPTPDWNTESVYHSTPPRALRVVVHPSEAPVDVHWTLDEVQLDRLKAMIREPYPYDLSSEAQGILKDFTAIDRNSLVDIYASVFPLTPAHVQMPSLSQTYQSSGTLISWRGPRGFMDEKLQIGRRKNEAEDRSWYEVDGPARTYCSDDDDDDFFPEFSWPAAQGISKEDVLANWESILDDITLLTEVPLFPERIILNRNETMIGMEKKRS</sequence>
<organism evidence="1 2">
    <name type="scientific">Pluteus cervinus</name>
    <dbReference type="NCBI Taxonomy" id="181527"/>
    <lineage>
        <taxon>Eukaryota</taxon>
        <taxon>Fungi</taxon>
        <taxon>Dikarya</taxon>
        <taxon>Basidiomycota</taxon>
        <taxon>Agaricomycotina</taxon>
        <taxon>Agaricomycetes</taxon>
        <taxon>Agaricomycetidae</taxon>
        <taxon>Agaricales</taxon>
        <taxon>Pluteineae</taxon>
        <taxon>Pluteaceae</taxon>
        <taxon>Pluteus</taxon>
    </lineage>
</organism>
<name>A0ACD3B3E2_9AGAR</name>
<proteinExistence type="predicted"/>
<dbReference type="EMBL" id="ML208286">
    <property type="protein sequence ID" value="TFK72320.1"/>
    <property type="molecule type" value="Genomic_DNA"/>
</dbReference>
<reference evidence="1 2" key="1">
    <citation type="journal article" date="2019" name="Nat. Ecol. Evol.">
        <title>Megaphylogeny resolves global patterns of mushroom evolution.</title>
        <authorList>
            <person name="Varga T."/>
            <person name="Krizsan K."/>
            <person name="Foldi C."/>
            <person name="Dima B."/>
            <person name="Sanchez-Garcia M."/>
            <person name="Sanchez-Ramirez S."/>
            <person name="Szollosi G.J."/>
            <person name="Szarkandi J.G."/>
            <person name="Papp V."/>
            <person name="Albert L."/>
            <person name="Andreopoulos W."/>
            <person name="Angelini C."/>
            <person name="Antonin V."/>
            <person name="Barry K.W."/>
            <person name="Bougher N.L."/>
            <person name="Buchanan P."/>
            <person name="Buyck B."/>
            <person name="Bense V."/>
            <person name="Catcheside P."/>
            <person name="Chovatia M."/>
            <person name="Cooper J."/>
            <person name="Damon W."/>
            <person name="Desjardin D."/>
            <person name="Finy P."/>
            <person name="Geml J."/>
            <person name="Haridas S."/>
            <person name="Hughes K."/>
            <person name="Justo A."/>
            <person name="Karasinski D."/>
            <person name="Kautmanova I."/>
            <person name="Kiss B."/>
            <person name="Kocsube S."/>
            <person name="Kotiranta H."/>
            <person name="LaButti K.M."/>
            <person name="Lechner B.E."/>
            <person name="Liimatainen K."/>
            <person name="Lipzen A."/>
            <person name="Lukacs Z."/>
            <person name="Mihaltcheva S."/>
            <person name="Morgado L.N."/>
            <person name="Niskanen T."/>
            <person name="Noordeloos M.E."/>
            <person name="Ohm R.A."/>
            <person name="Ortiz-Santana B."/>
            <person name="Ovrebo C."/>
            <person name="Racz N."/>
            <person name="Riley R."/>
            <person name="Savchenko A."/>
            <person name="Shiryaev A."/>
            <person name="Soop K."/>
            <person name="Spirin V."/>
            <person name="Szebenyi C."/>
            <person name="Tomsovsky M."/>
            <person name="Tulloss R.E."/>
            <person name="Uehling J."/>
            <person name="Grigoriev I.V."/>
            <person name="Vagvolgyi C."/>
            <person name="Papp T."/>
            <person name="Martin F.M."/>
            <person name="Miettinen O."/>
            <person name="Hibbett D.S."/>
            <person name="Nagy L.G."/>
        </authorList>
    </citation>
    <scope>NUCLEOTIDE SEQUENCE [LARGE SCALE GENOMIC DNA]</scope>
    <source>
        <strain evidence="1 2">NL-1719</strain>
    </source>
</reference>
<evidence type="ECO:0000313" key="1">
    <source>
        <dbReference type="EMBL" id="TFK72320.1"/>
    </source>
</evidence>